<dbReference type="GO" id="GO:0006805">
    <property type="term" value="P:xenobiotic metabolic process"/>
    <property type="evidence" value="ECO:0007669"/>
    <property type="project" value="TreeGrafter"/>
</dbReference>
<organism evidence="4 5">
    <name type="scientific">Dreissena polymorpha</name>
    <name type="common">Zebra mussel</name>
    <name type="synonym">Mytilus polymorpha</name>
    <dbReference type="NCBI Taxonomy" id="45954"/>
    <lineage>
        <taxon>Eukaryota</taxon>
        <taxon>Metazoa</taxon>
        <taxon>Spiralia</taxon>
        <taxon>Lophotrochozoa</taxon>
        <taxon>Mollusca</taxon>
        <taxon>Bivalvia</taxon>
        <taxon>Autobranchia</taxon>
        <taxon>Heteroconchia</taxon>
        <taxon>Euheterodonta</taxon>
        <taxon>Imparidentia</taxon>
        <taxon>Neoheterodontei</taxon>
        <taxon>Myida</taxon>
        <taxon>Dreissenoidea</taxon>
        <taxon>Dreissenidae</taxon>
        <taxon>Dreissena</taxon>
    </lineage>
</organism>
<comment type="similarity">
    <text evidence="1">Belongs to the cytochrome P450 family.</text>
</comment>
<dbReference type="Gene3D" id="1.10.630.10">
    <property type="entry name" value="Cytochrome P450"/>
    <property type="match status" value="1"/>
</dbReference>
<sequence length="187" mass="21226">MCSTRTCCVKFFISDENLEILIQDLFLAGVHSTTNALRWSIVCLTEYPEIQERLYKEITSSIGIRSPSVLDRSSLVHVEAFYMEVFRFCNLQILSLMHSSTETVTFKGYAIPPDAAVIYDLVSVFSDPAIWGDPLVFRPDRFIDDHGKLIKRDELIPFFLANAVVSGGRWSGWSFCYSLVASCRVSF</sequence>
<reference evidence="4" key="1">
    <citation type="journal article" date="2019" name="bioRxiv">
        <title>The Genome of the Zebra Mussel, Dreissena polymorpha: A Resource for Invasive Species Research.</title>
        <authorList>
            <person name="McCartney M.A."/>
            <person name="Auch B."/>
            <person name="Kono T."/>
            <person name="Mallez S."/>
            <person name="Zhang Y."/>
            <person name="Obille A."/>
            <person name="Becker A."/>
            <person name="Abrahante J.E."/>
            <person name="Garbe J."/>
            <person name="Badalamenti J.P."/>
            <person name="Herman A."/>
            <person name="Mangelson H."/>
            <person name="Liachko I."/>
            <person name="Sullivan S."/>
            <person name="Sone E.D."/>
            <person name="Koren S."/>
            <person name="Silverstein K.A.T."/>
            <person name="Beckman K.B."/>
            <person name="Gohl D.M."/>
        </authorList>
    </citation>
    <scope>NUCLEOTIDE SEQUENCE</scope>
    <source>
        <strain evidence="4">Duluth1</strain>
        <tissue evidence="4">Whole animal</tissue>
    </source>
</reference>
<name>A0A9D4F0Y4_DREPO</name>
<dbReference type="PRINTS" id="PR00463">
    <property type="entry name" value="EP450I"/>
</dbReference>
<proteinExistence type="inferred from homology"/>
<dbReference type="GO" id="GO:0008395">
    <property type="term" value="F:steroid hydroxylase activity"/>
    <property type="evidence" value="ECO:0007669"/>
    <property type="project" value="TreeGrafter"/>
</dbReference>
<dbReference type="InterPro" id="IPR002401">
    <property type="entry name" value="Cyt_P450_E_grp-I"/>
</dbReference>
<dbReference type="GO" id="GO:0005737">
    <property type="term" value="C:cytoplasm"/>
    <property type="evidence" value="ECO:0007669"/>
    <property type="project" value="TreeGrafter"/>
</dbReference>
<protein>
    <recommendedName>
        <fullName evidence="6">Cytochrome P450</fullName>
    </recommendedName>
</protein>
<evidence type="ECO:0000256" key="1">
    <source>
        <dbReference type="ARBA" id="ARBA00010617"/>
    </source>
</evidence>
<dbReference type="Proteomes" id="UP000828390">
    <property type="component" value="Unassembled WGS sequence"/>
</dbReference>
<reference evidence="4" key="2">
    <citation type="submission" date="2020-11" db="EMBL/GenBank/DDBJ databases">
        <authorList>
            <person name="McCartney M.A."/>
            <person name="Auch B."/>
            <person name="Kono T."/>
            <person name="Mallez S."/>
            <person name="Becker A."/>
            <person name="Gohl D.M."/>
            <person name="Silverstein K.A.T."/>
            <person name="Koren S."/>
            <person name="Bechman K.B."/>
            <person name="Herman A."/>
            <person name="Abrahante J.E."/>
            <person name="Garbe J."/>
        </authorList>
    </citation>
    <scope>NUCLEOTIDE SEQUENCE</scope>
    <source>
        <strain evidence="4">Duluth1</strain>
        <tissue evidence="4">Whole animal</tissue>
    </source>
</reference>
<dbReference type="GO" id="GO:0016712">
    <property type="term" value="F:oxidoreductase activity, acting on paired donors, with incorporation or reduction of molecular oxygen, reduced flavin or flavoprotein as one donor, and incorporation of one atom of oxygen"/>
    <property type="evidence" value="ECO:0007669"/>
    <property type="project" value="TreeGrafter"/>
</dbReference>
<dbReference type="Pfam" id="PF00067">
    <property type="entry name" value="p450"/>
    <property type="match status" value="1"/>
</dbReference>
<dbReference type="GO" id="GO:0020037">
    <property type="term" value="F:heme binding"/>
    <property type="evidence" value="ECO:0007669"/>
    <property type="project" value="InterPro"/>
</dbReference>
<dbReference type="AlphaFoldDB" id="A0A9D4F0Y4"/>
<dbReference type="GO" id="GO:0005506">
    <property type="term" value="F:iron ion binding"/>
    <property type="evidence" value="ECO:0007669"/>
    <property type="project" value="InterPro"/>
</dbReference>
<accession>A0A9D4F0Y4</accession>
<keyword evidence="5" id="KW-1185">Reference proteome</keyword>
<comment type="caution">
    <text evidence="4">The sequence shown here is derived from an EMBL/GenBank/DDBJ whole genome shotgun (WGS) entry which is preliminary data.</text>
</comment>
<gene>
    <name evidence="4" type="ORF">DPMN_167195</name>
</gene>
<dbReference type="PANTHER" id="PTHR24300:SF397">
    <property type="entry name" value="CYTOCHROME P450 2U1"/>
    <property type="match status" value="1"/>
</dbReference>
<dbReference type="EMBL" id="JAIWYP010000008">
    <property type="protein sequence ID" value="KAH3789028.1"/>
    <property type="molecule type" value="Genomic_DNA"/>
</dbReference>
<evidence type="ECO:0000256" key="3">
    <source>
        <dbReference type="ARBA" id="ARBA00023004"/>
    </source>
</evidence>
<evidence type="ECO:0008006" key="6">
    <source>
        <dbReference type="Google" id="ProtNLM"/>
    </source>
</evidence>
<evidence type="ECO:0000313" key="4">
    <source>
        <dbReference type="EMBL" id="KAH3789028.1"/>
    </source>
</evidence>
<evidence type="ECO:0000256" key="2">
    <source>
        <dbReference type="ARBA" id="ARBA00022723"/>
    </source>
</evidence>
<dbReference type="SUPFAM" id="SSF48264">
    <property type="entry name" value="Cytochrome P450"/>
    <property type="match status" value="1"/>
</dbReference>
<evidence type="ECO:0000313" key="5">
    <source>
        <dbReference type="Proteomes" id="UP000828390"/>
    </source>
</evidence>
<dbReference type="GO" id="GO:0006082">
    <property type="term" value="P:organic acid metabolic process"/>
    <property type="evidence" value="ECO:0007669"/>
    <property type="project" value="TreeGrafter"/>
</dbReference>
<keyword evidence="3" id="KW-0408">Iron</keyword>
<dbReference type="InterPro" id="IPR050182">
    <property type="entry name" value="Cytochrome_P450_fam2"/>
</dbReference>
<dbReference type="PANTHER" id="PTHR24300">
    <property type="entry name" value="CYTOCHROME P450 508A4-RELATED"/>
    <property type="match status" value="1"/>
</dbReference>
<keyword evidence="2" id="KW-0479">Metal-binding</keyword>
<dbReference type="InterPro" id="IPR036396">
    <property type="entry name" value="Cyt_P450_sf"/>
</dbReference>
<dbReference type="InterPro" id="IPR001128">
    <property type="entry name" value="Cyt_P450"/>
</dbReference>